<dbReference type="KEGG" id="bbh:BN112_0192"/>
<dbReference type="RefSeq" id="WP_003812293.1">
    <property type="nucleotide sequence ID" value="NC_019382.1"/>
</dbReference>
<accession>A0A0C6NZJ8</accession>
<gene>
    <name evidence="1" type="ORF">BN112_0192</name>
</gene>
<reference evidence="1 2" key="1">
    <citation type="journal article" date="2012" name="BMC Genomics">
        <title>Comparative genomics of the classical Bordetella subspecies: the evolution and exchange of virulence-associated diversity amongst closely related pathogens.</title>
        <authorList>
            <person name="Park J."/>
            <person name="Zhang Y."/>
            <person name="Buboltz A.M."/>
            <person name="Zhang X."/>
            <person name="Schuster S.C."/>
            <person name="Ahuja U."/>
            <person name="Liu M."/>
            <person name="Miller J.F."/>
            <person name="Sebaihia M."/>
            <person name="Bentley S.D."/>
            <person name="Parkhill J."/>
            <person name="Harvill E.T."/>
        </authorList>
    </citation>
    <scope>NUCLEOTIDE SEQUENCE [LARGE SCALE GENOMIC DNA]</scope>
    <source>
        <strain evidence="1 2">253</strain>
    </source>
</reference>
<dbReference type="HOGENOM" id="CLU_089912_0_0_4"/>
<dbReference type="AlphaFoldDB" id="A0A0C6NZJ8"/>
<evidence type="ECO:0000313" key="1">
    <source>
        <dbReference type="EMBL" id="CCJ52110.1"/>
    </source>
</evidence>
<dbReference type="EMBL" id="HE965806">
    <property type="protein sequence ID" value="CCJ52110.1"/>
    <property type="molecule type" value="Genomic_DNA"/>
</dbReference>
<evidence type="ECO:0000313" key="2">
    <source>
        <dbReference type="Proteomes" id="UP000007564"/>
    </source>
</evidence>
<dbReference type="GeneID" id="56478487"/>
<protein>
    <submittedName>
        <fullName evidence="1">Putative DNA-binding protein</fullName>
    </submittedName>
</protein>
<name>A0A0C6NZJ8_BORBO</name>
<proteinExistence type="predicted"/>
<sequence>MEYLFTLKYQLADADSDLDALVERLGQAGCDDALVGMGLPGRLALEFTREADSAEAAVRSALADVRRAMPTAALIEAAPDLVGLTDVAQIVGVSRQNMRKLMLAHPATFPAPIHEGSASLWHLADVLGWLQARGGYPLAQATLDVARMALKVNVAKEARRLPRSAGAGLDALVG</sequence>
<dbReference type="Proteomes" id="UP000007564">
    <property type="component" value="Chromosome"/>
</dbReference>
<organism evidence="1 2">
    <name type="scientific">Bordetella bronchiseptica 253</name>
    <dbReference type="NCBI Taxonomy" id="568707"/>
    <lineage>
        <taxon>Bacteria</taxon>
        <taxon>Pseudomonadati</taxon>
        <taxon>Pseudomonadota</taxon>
        <taxon>Betaproteobacteria</taxon>
        <taxon>Burkholderiales</taxon>
        <taxon>Alcaligenaceae</taxon>
        <taxon>Bordetella</taxon>
    </lineage>
</organism>
<keyword evidence="1" id="KW-0238">DNA-binding</keyword>
<dbReference type="OrthoDB" id="7860618at2"/>
<dbReference type="GO" id="GO:0003677">
    <property type="term" value="F:DNA binding"/>
    <property type="evidence" value="ECO:0007669"/>
    <property type="project" value="UniProtKB-KW"/>
</dbReference>